<keyword evidence="2 3" id="KW-0408">Iron</keyword>
<organism evidence="5 6">
    <name type="scientific">Ceratodon purpureus</name>
    <name type="common">Fire moss</name>
    <name type="synonym">Dicranum purpureum</name>
    <dbReference type="NCBI Taxonomy" id="3225"/>
    <lineage>
        <taxon>Eukaryota</taxon>
        <taxon>Viridiplantae</taxon>
        <taxon>Streptophyta</taxon>
        <taxon>Embryophyta</taxon>
        <taxon>Bryophyta</taxon>
        <taxon>Bryophytina</taxon>
        <taxon>Bryopsida</taxon>
        <taxon>Dicranidae</taxon>
        <taxon>Pseudoditrichales</taxon>
        <taxon>Ditrichaceae</taxon>
        <taxon>Ceratodon</taxon>
    </lineage>
</organism>
<dbReference type="Pfam" id="PF03171">
    <property type="entry name" value="2OG-FeII_Oxy"/>
    <property type="match status" value="1"/>
</dbReference>
<dbReference type="EMBL" id="CM026425">
    <property type="protein sequence ID" value="KAG0577855.1"/>
    <property type="molecule type" value="Genomic_DNA"/>
</dbReference>
<evidence type="ECO:0000256" key="1">
    <source>
        <dbReference type="ARBA" id="ARBA00022723"/>
    </source>
</evidence>
<dbReference type="EMBL" id="CM026425">
    <property type="protein sequence ID" value="KAG0577854.1"/>
    <property type="molecule type" value="Genomic_DNA"/>
</dbReference>
<proteinExistence type="inferred from homology"/>
<dbReference type="EMBL" id="CM026425">
    <property type="protein sequence ID" value="KAG0577851.1"/>
    <property type="molecule type" value="Genomic_DNA"/>
</dbReference>
<evidence type="ECO:0000256" key="2">
    <source>
        <dbReference type="ARBA" id="ARBA00023004"/>
    </source>
</evidence>
<accession>A0A8T0I2Z9</accession>
<evidence type="ECO:0000259" key="4">
    <source>
        <dbReference type="PROSITE" id="PS51471"/>
    </source>
</evidence>
<name>A0A8T0I2Z9_CERPU</name>
<dbReference type="EMBL" id="CM026425">
    <property type="protein sequence ID" value="KAG0577857.1"/>
    <property type="molecule type" value="Genomic_DNA"/>
</dbReference>
<dbReference type="InterPro" id="IPR005123">
    <property type="entry name" value="Oxoglu/Fe-dep_dioxygenase_dom"/>
</dbReference>
<dbReference type="InterPro" id="IPR027443">
    <property type="entry name" value="IPNS-like_sf"/>
</dbReference>
<comment type="caution">
    <text evidence="5">The sequence shown here is derived from an EMBL/GenBank/DDBJ whole genome shotgun (WGS) entry which is preliminary data.</text>
</comment>
<dbReference type="EMBL" id="CM026425">
    <property type="protein sequence ID" value="KAG0577852.1"/>
    <property type="molecule type" value="Genomic_DNA"/>
</dbReference>
<dbReference type="EMBL" id="CM026425">
    <property type="protein sequence ID" value="KAG0577850.1"/>
    <property type="molecule type" value="Genomic_DNA"/>
</dbReference>
<dbReference type="GO" id="GO:0016491">
    <property type="term" value="F:oxidoreductase activity"/>
    <property type="evidence" value="ECO:0007669"/>
    <property type="project" value="UniProtKB-KW"/>
</dbReference>
<reference evidence="5" key="1">
    <citation type="submission" date="2020-06" db="EMBL/GenBank/DDBJ databases">
        <title>WGS assembly of Ceratodon purpureus strain R40.</title>
        <authorList>
            <person name="Carey S.B."/>
            <person name="Jenkins J."/>
            <person name="Shu S."/>
            <person name="Lovell J.T."/>
            <person name="Sreedasyam A."/>
            <person name="Maumus F."/>
            <person name="Tiley G.P."/>
            <person name="Fernandez-Pozo N."/>
            <person name="Barry K."/>
            <person name="Chen C."/>
            <person name="Wang M."/>
            <person name="Lipzen A."/>
            <person name="Daum C."/>
            <person name="Saski C.A."/>
            <person name="Payton A.C."/>
            <person name="Mcbreen J.C."/>
            <person name="Conrad R.E."/>
            <person name="Kollar L.M."/>
            <person name="Olsson S."/>
            <person name="Huttunen S."/>
            <person name="Landis J.B."/>
            <person name="Wickett N.J."/>
            <person name="Johnson M.G."/>
            <person name="Rensing S.A."/>
            <person name="Grimwood J."/>
            <person name="Schmutz J."/>
            <person name="Mcdaniel S.F."/>
        </authorList>
    </citation>
    <scope>NUCLEOTIDE SEQUENCE</scope>
    <source>
        <strain evidence="5">R40</strain>
    </source>
</reference>
<dbReference type="SUPFAM" id="SSF51197">
    <property type="entry name" value="Clavaminate synthase-like"/>
    <property type="match status" value="1"/>
</dbReference>
<dbReference type="GO" id="GO:0046872">
    <property type="term" value="F:metal ion binding"/>
    <property type="evidence" value="ECO:0007669"/>
    <property type="project" value="UniProtKB-KW"/>
</dbReference>
<evidence type="ECO:0000313" key="5">
    <source>
        <dbReference type="EMBL" id="KAG0577850.1"/>
    </source>
</evidence>
<comment type="similarity">
    <text evidence="3">Belongs to the iron/ascorbate-dependent oxidoreductase family.</text>
</comment>
<dbReference type="AlphaFoldDB" id="A0A8T0I2Z9"/>
<dbReference type="EMBL" id="CM026425">
    <property type="protein sequence ID" value="KAG0577853.1"/>
    <property type="molecule type" value="Genomic_DNA"/>
</dbReference>
<dbReference type="PROSITE" id="PS51471">
    <property type="entry name" value="FE2OG_OXY"/>
    <property type="match status" value="1"/>
</dbReference>
<dbReference type="EMBL" id="CM026425">
    <property type="protein sequence ID" value="KAG0577858.1"/>
    <property type="molecule type" value="Genomic_DNA"/>
</dbReference>
<dbReference type="InterPro" id="IPR050231">
    <property type="entry name" value="Iron_ascorbate_oxido_reductase"/>
</dbReference>
<dbReference type="EMBL" id="CM026425">
    <property type="protein sequence ID" value="KAG0577856.1"/>
    <property type="molecule type" value="Genomic_DNA"/>
</dbReference>
<sequence>MTAGAALASDSEGVTILHENGEGKAANPGRSPMYSMQAFLEGKLKLEEFARSEEERPTVPHNVFDETLPIIDIGALKDGTPEERANNVAIMLEAAKSWGFFKITNHGVPLEVVKQVEVNGKEFFALPMERKLLVRAPDFVFGYTGGSPLTWKSKWWLEGLMIKVTDDALDELVAQVYPDEGEFAARFKKDLKSFFSPMHELSRFIVEELTQALGLERDSFTRLESPNSNCTGRMNHYPVCTDPDVVLGIPPHADTQMLGILYQDDVGGLQVLKDDEWVGIKPDDSTFVVNIGDTFQAVSNGILRSSPHRAVVNAKKDRYSTIYFYGIDNTITLTVPTELVTEDRPLKYRPFTVSEHRKYIVDNEAPLHSARHLLIDPQAT</sequence>
<dbReference type="Pfam" id="PF14226">
    <property type="entry name" value="DIOX_N"/>
    <property type="match status" value="1"/>
</dbReference>
<keyword evidence="3" id="KW-0560">Oxidoreductase</keyword>
<dbReference type="OrthoDB" id="288590at2759"/>
<evidence type="ECO:0000313" key="6">
    <source>
        <dbReference type="Proteomes" id="UP000822688"/>
    </source>
</evidence>
<dbReference type="Gene3D" id="2.60.120.330">
    <property type="entry name" value="B-lactam Antibiotic, Isopenicillin N Synthase, Chain"/>
    <property type="match status" value="1"/>
</dbReference>
<protein>
    <recommendedName>
        <fullName evidence="4">Fe2OG dioxygenase domain-containing protein</fullName>
    </recommendedName>
</protein>
<feature type="domain" description="Fe2OG dioxygenase" evidence="4">
    <location>
        <begin position="227"/>
        <end position="327"/>
    </location>
</feature>
<dbReference type="PANTHER" id="PTHR47990">
    <property type="entry name" value="2-OXOGLUTARATE (2OG) AND FE(II)-DEPENDENT OXYGENASE SUPERFAMILY PROTEIN-RELATED"/>
    <property type="match status" value="1"/>
</dbReference>
<gene>
    <name evidence="5" type="ORF">KC19_5G186600</name>
</gene>
<keyword evidence="1 3" id="KW-0479">Metal-binding</keyword>
<dbReference type="Proteomes" id="UP000822688">
    <property type="component" value="Chromosome 5"/>
</dbReference>
<evidence type="ECO:0000256" key="3">
    <source>
        <dbReference type="RuleBase" id="RU003682"/>
    </source>
</evidence>
<keyword evidence="6" id="KW-1185">Reference proteome</keyword>
<dbReference type="InterPro" id="IPR044861">
    <property type="entry name" value="IPNS-like_FE2OG_OXY"/>
</dbReference>
<dbReference type="InterPro" id="IPR026992">
    <property type="entry name" value="DIOX_N"/>
</dbReference>